<organism evidence="1 2">
    <name type="scientific">Ancylostoma ceylanicum</name>
    <dbReference type="NCBI Taxonomy" id="53326"/>
    <lineage>
        <taxon>Eukaryota</taxon>
        <taxon>Metazoa</taxon>
        <taxon>Ecdysozoa</taxon>
        <taxon>Nematoda</taxon>
        <taxon>Chromadorea</taxon>
        <taxon>Rhabditida</taxon>
        <taxon>Rhabditina</taxon>
        <taxon>Rhabditomorpha</taxon>
        <taxon>Strongyloidea</taxon>
        <taxon>Ancylostomatidae</taxon>
        <taxon>Ancylostomatinae</taxon>
        <taxon>Ancylostoma</taxon>
    </lineage>
</organism>
<keyword evidence="2" id="KW-1185">Reference proteome</keyword>
<gene>
    <name evidence="1" type="primary">Acey_s0027.g1568</name>
    <name evidence="1" type="ORF">Y032_0027g1568</name>
</gene>
<proteinExistence type="predicted"/>
<reference evidence="2" key="1">
    <citation type="journal article" date="2015" name="Nat. Genet.">
        <title>The genome and transcriptome of the zoonotic hookworm Ancylostoma ceylanicum identify infection-specific gene families.</title>
        <authorList>
            <person name="Schwarz E.M."/>
            <person name="Hu Y."/>
            <person name="Antoshechkin I."/>
            <person name="Miller M.M."/>
            <person name="Sternberg P.W."/>
            <person name="Aroian R.V."/>
        </authorList>
    </citation>
    <scope>NUCLEOTIDE SEQUENCE</scope>
    <source>
        <strain evidence="2">HY135</strain>
    </source>
</reference>
<accession>A0A016UVQ8</accession>
<dbReference type="AlphaFoldDB" id="A0A016UVQ8"/>
<protein>
    <submittedName>
        <fullName evidence="1">Uncharacterized protein</fullName>
    </submittedName>
</protein>
<dbReference type="EMBL" id="JARK01001363">
    <property type="protein sequence ID" value="EYC18528.1"/>
    <property type="molecule type" value="Genomic_DNA"/>
</dbReference>
<evidence type="ECO:0000313" key="2">
    <source>
        <dbReference type="Proteomes" id="UP000024635"/>
    </source>
</evidence>
<dbReference type="Proteomes" id="UP000024635">
    <property type="component" value="Unassembled WGS sequence"/>
</dbReference>
<comment type="caution">
    <text evidence="1">The sequence shown here is derived from an EMBL/GenBank/DDBJ whole genome shotgun (WGS) entry which is preliminary data.</text>
</comment>
<sequence>MITSPDNLLRQESLKLTCQIMSKPRQNRITALLRSGCEALKCSLENLYEIVITRPTMSSIRFRIFSVLIAEALAFSECARSTAVRYRPESAVLRETQSRRSSFRSNDDGGIPG</sequence>
<name>A0A016UVQ8_9BILA</name>
<evidence type="ECO:0000313" key="1">
    <source>
        <dbReference type="EMBL" id="EYC18528.1"/>
    </source>
</evidence>